<feature type="transmembrane region" description="Helical" evidence="6">
    <location>
        <begin position="65"/>
        <end position="88"/>
    </location>
</feature>
<evidence type="ECO:0000256" key="1">
    <source>
        <dbReference type="ARBA" id="ARBA00004141"/>
    </source>
</evidence>
<dbReference type="RefSeq" id="WP_114336970.1">
    <property type="nucleotide sequence ID" value="NZ_QPID01000002.1"/>
</dbReference>
<feature type="transmembrane region" description="Helical" evidence="6">
    <location>
        <begin position="35"/>
        <end position="53"/>
    </location>
</feature>
<protein>
    <submittedName>
        <fullName evidence="7">AI-2E family transporter</fullName>
    </submittedName>
</protein>
<feature type="transmembrane region" description="Helical" evidence="6">
    <location>
        <begin position="243"/>
        <end position="272"/>
    </location>
</feature>
<keyword evidence="3 6" id="KW-0812">Transmembrane</keyword>
<name>A0A368NQJ3_9GAMM</name>
<comment type="caution">
    <text evidence="7">The sequence shown here is derived from an EMBL/GenBank/DDBJ whole genome shotgun (WGS) entry which is preliminary data.</text>
</comment>
<proteinExistence type="inferred from homology"/>
<dbReference type="EMBL" id="QPID01000002">
    <property type="protein sequence ID" value="RCU51541.1"/>
    <property type="molecule type" value="Genomic_DNA"/>
</dbReference>
<evidence type="ECO:0000256" key="4">
    <source>
        <dbReference type="ARBA" id="ARBA00022989"/>
    </source>
</evidence>
<evidence type="ECO:0000313" key="7">
    <source>
        <dbReference type="EMBL" id="RCU51541.1"/>
    </source>
</evidence>
<evidence type="ECO:0000256" key="3">
    <source>
        <dbReference type="ARBA" id="ARBA00022692"/>
    </source>
</evidence>
<keyword evidence="8" id="KW-1185">Reference proteome</keyword>
<organism evidence="7 8">
    <name type="scientific">Corallincola holothuriorum</name>
    <dbReference type="NCBI Taxonomy" id="2282215"/>
    <lineage>
        <taxon>Bacteria</taxon>
        <taxon>Pseudomonadati</taxon>
        <taxon>Pseudomonadota</taxon>
        <taxon>Gammaproteobacteria</taxon>
        <taxon>Alteromonadales</taxon>
        <taxon>Psychromonadaceae</taxon>
        <taxon>Corallincola</taxon>
    </lineage>
</organism>
<comment type="subcellular location">
    <subcellularLocation>
        <location evidence="1">Membrane</location>
        <topology evidence="1">Multi-pass membrane protein</topology>
    </subcellularLocation>
</comment>
<dbReference type="GO" id="GO:0016020">
    <property type="term" value="C:membrane"/>
    <property type="evidence" value="ECO:0007669"/>
    <property type="project" value="UniProtKB-SubCell"/>
</dbReference>
<keyword evidence="4 6" id="KW-1133">Transmembrane helix</keyword>
<sequence>MTNLFEGRSNRLVLLIFLAVALYASYALIQPYIQPIILALLIGMLTVPAHDWLVVKFNGRKNSAAIVSCLLLSLVLLIPSILVMIAILKQGVSYSSTVREWADGGNVHQLLGHPWVIKIKQLLGQLLPEDALHPETIKAKVLDVGSGMGKQFVGISTAMLGSITTFFLNFTLMLFVLFFVLRDHEKLIRFFRHALPLSRSQEDALLADIKKVSKSALLGSLLTAITQGFVGGIGLWMAGFPALFWGTMMAFASLIPFVGTALIWVPAAIYLFVTGETGWGIFMVVWGVVVVGSIDNFLRPLFMQGASMSTVVVFFSLLGGLQVFGLIGLLYGPLIFSITLVLFHLYEKEFSNFLDDQDGR</sequence>
<evidence type="ECO:0000256" key="5">
    <source>
        <dbReference type="ARBA" id="ARBA00023136"/>
    </source>
</evidence>
<reference evidence="7 8" key="1">
    <citation type="submission" date="2018-07" db="EMBL/GenBank/DDBJ databases">
        <title>Corallincola holothuriorum sp. nov., a new facultative anaerobe isolated from sea cucumber Apostichopus japonicus.</title>
        <authorList>
            <person name="Xia H."/>
        </authorList>
    </citation>
    <scope>NUCLEOTIDE SEQUENCE [LARGE SCALE GENOMIC DNA]</scope>
    <source>
        <strain evidence="7 8">C4</strain>
    </source>
</reference>
<dbReference type="PANTHER" id="PTHR21716">
    <property type="entry name" value="TRANSMEMBRANE PROTEIN"/>
    <property type="match status" value="1"/>
</dbReference>
<dbReference type="InterPro" id="IPR002549">
    <property type="entry name" value="AI-2E-like"/>
</dbReference>
<dbReference type="OrthoDB" id="106838at2"/>
<dbReference type="Pfam" id="PF01594">
    <property type="entry name" value="AI-2E_transport"/>
    <property type="match status" value="1"/>
</dbReference>
<dbReference type="Proteomes" id="UP000252558">
    <property type="component" value="Unassembled WGS sequence"/>
</dbReference>
<feature type="transmembrane region" description="Helical" evidence="6">
    <location>
        <begin position="216"/>
        <end position="237"/>
    </location>
</feature>
<feature type="transmembrane region" description="Helical" evidence="6">
    <location>
        <begin position="310"/>
        <end position="343"/>
    </location>
</feature>
<gene>
    <name evidence="7" type="ORF">DU002_03465</name>
</gene>
<comment type="similarity">
    <text evidence="2">Belongs to the autoinducer-2 exporter (AI-2E) (TC 2.A.86) family.</text>
</comment>
<accession>A0A368NQJ3</accession>
<feature type="transmembrane region" description="Helical" evidence="6">
    <location>
        <begin position="152"/>
        <end position="181"/>
    </location>
</feature>
<dbReference type="PANTHER" id="PTHR21716:SF4">
    <property type="entry name" value="TRANSMEMBRANE PROTEIN 245"/>
    <property type="match status" value="1"/>
</dbReference>
<dbReference type="AlphaFoldDB" id="A0A368NQJ3"/>
<evidence type="ECO:0000256" key="2">
    <source>
        <dbReference type="ARBA" id="ARBA00009773"/>
    </source>
</evidence>
<feature type="transmembrane region" description="Helical" evidence="6">
    <location>
        <begin position="12"/>
        <end position="29"/>
    </location>
</feature>
<evidence type="ECO:0000256" key="6">
    <source>
        <dbReference type="SAM" id="Phobius"/>
    </source>
</evidence>
<keyword evidence="5 6" id="KW-0472">Membrane</keyword>
<feature type="transmembrane region" description="Helical" evidence="6">
    <location>
        <begin position="279"/>
        <end position="298"/>
    </location>
</feature>
<evidence type="ECO:0000313" key="8">
    <source>
        <dbReference type="Proteomes" id="UP000252558"/>
    </source>
</evidence>